<evidence type="ECO:0000256" key="11">
    <source>
        <dbReference type="ARBA" id="ARBA00023144"/>
    </source>
</evidence>
<comment type="catalytic activity">
    <reaction evidence="1 14">
        <text>alpha-D-galactose 1-phosphate + UDP-alpha-D-glucose = alpha-D-glucose 1-phosphate + UDP-alpha-D-galactose</text>
        <dbReference type="Rhea" id="RHEA:13989"/>
        <dbReference type="ChEBI" id="CHEBI:58336"/>
        <dbReference type="ChEBI" id="CHEBI:58601"/>
        <dbReference type="ChEBI" id="CHEBI:58885"/>
        <dbReference type="ChEBI" id="CHEBI:66914"/>
        <dbReference type="EC" id="2.7.7.12"/>
    </reaction>
</comment>
<organism evidence="17 18">
    <name type="scientific">Pendulispora albinea</name>
    <dbReference type="NCBI Taxonomy" id="2741071"/>
    <lineage>
        <taxon>Bacteria</taxon>
        <taxon>Pseudomonadati</taxon>
        <taxon>Myxococcota</taxon>
        <taxon>Myxococcia</taxon>
        <taxon>Myxococcales</taxon>
        <taxon>Sorangiineae</taxon>
        <taxon>Pendulisporaceae</taxon>
        <taxon>Pendulispora</taxon>
    </lineage>
</organism>
<evidence type="ECO:0000256" key="8">
    <source>
        <dbReference type="ARBA" id="ARBA00022695"/>
    </source>
</evidence>
<dbReference type="PANTHER" id="PTHR11943:SF1">
    <property type="entry name" value="GALACTOSE-1-PHOSPHATE URIDYLYLTRANSFERASE"/>
    <property type="match status" value="1"/>
</dbReference>
<keyword evidence="18" id="KW-1185">Reference proteome</keyword>
<evidence type="ECO:0000256" key="2">
    <source>
        <dbReference type="ARBA" id="ARBA00001947"/>
    </source>
</evidence>
<dbReference type="PIRSF" id="PIRSF000808">
    <property type="entry name" value="GalT"/>
    <property type="match status" value="1"/>
</dbReference>
<dbReference type="Pfam" id="PF01087">
    <property type="entry name" value="GalP_UDP_transf"/>
    <property type="match status" value="1"/>
</dbReference>
<evidence type="ECO:0000313" key="18">
    <source>
        <dbReference type="Proteomes" id="UP001370348"/>
    </source>
</evidence>
<keyword evidence="11 14" id="KW-0299">Galactose metabolism</keyword>
<evidence type="ECO:0000256" key="3">
    <source>
        <dbReference type="ARBA" id="ARBA00004947"/>
    </source>
</evidence>
<feature type="domain" description="Galactose-1-phosphate uridyl transferase C-terminal" evidence="16">
    <location>
        <begin position="236"/>
        <end position="334"/>
    </location>
</feature>
<comment type="cofactor">
    <cofactor evidence="2">
        <name>Zn(2+)</name>
        <dbReference type="ChEBI" id="CHEBI:29105"/>
    </cofactor>
</comment>
<comment type="pathway">
    <text evidence="3 14">Carbohydrate metabolism; galactose metabolism.</text>
</comment>
<dbReference type="PROSITE" id="PS00117">
    <property type="entry name" value="GAL_P_UDP_TRANSF_I"/>
    <property type="match status" value="1"/>
</dbReference>
<dbReference type="GO" id="GO:0008108">
    <property type="term" value="F:UDP-glucose:hexose-1-phosphate uridylyltransferase activity"/>
    <property type="evidence" value="ECO:0007669"/>
    <property type="project" value="UniProtKB-EC"/>
</dbReference>
<gene>
    <name evidence="17" type="primary">galT</name>
    <name evidence="17" type="ORF">LZC94_17390</name>
</gene>
<evidence type="ECO:0000256" key="14">
    <source>
        <dbReference type="RuleBase" id="RU000506"/>
    </source>
</evidence>
<dbReference type="RefSeq" id="WP_394828624.1">
    <property type="nucleotide sequence ID" value="NZ_CP089984.1"/>
</dbReference>
<reference evidence="17 18" key="1">
    <citation type="submission" date="2021-12" db="EMBL/GenBank/DDBJ databases">
        <title>Discovery of the Pendulisporaceae a myxobacterial family with distinct sporulation behavior and unique specialized metabolism.</title>
        <authorList>
            <person name="Garcia R."/>
            <person name="Popoff A."/>
            <person name="Bader C.D."/>
            <person name="Loehr J."/>
            <person name="Walesch S."/>
            <person name="Walt C."/>
            <person name="Boldt J."/>
            <person name="Bunk B."/>
            <person name="Haeckl F.J.F.P.J."/>
            <person name="Gunesch A.P."/>
            <person name="Birkelbach J."/>
            <person name="Nuebel U."/>
            <person name="Pietschmann T."/>
            <person name="Bach T."/>
            <person name="Mueller R."/>
        </authorList>
    </citation>
    <scope>NUCLEOTIDE SEQUENCE [LARGE SCALE GENOMIC DNA]</scope>
    <source>
        <strain evidence="17 18">MSr11954</strain>
    </source>
</reference>
<evidence type="ECO:0000259" key="15">
    <source>
        <dbReference type="Pfam" id="PF01087"/>
    </source>
</evidence>
<evidence type="ECO:0000313" key="17">
    <source>
        <dbReference type="EMBL" id="WXB18999.1"/>
    </source>
</evidence>
<evidence type="ECO:0000256" key="1">
    <source>
        <dbReference type="ARBA" id="ARBA00001107"/>
    </source>
</evidence>
<keyword evidence="9 14" id="KW-0479">Metal-binding</keyword>
<keyword evidence="12 14" id="KW-0119">Carbohydrate metabolism</keyword>
<keyword evidence="10" id="KW-0862">Zinc</keyword>
<keyword evidence="8 14" id="KW-0548">Nucleotidyltransferase</keyword>
<evidence type="ECO:0000256" key="10">
    <source>
        <dbReference type="ARBA" id="ARBA00022833"/>
    </source>
</evidence>
<dbReference type="NCBIfam" id="TIGR00209">
    <property type="entry name" value="galT_1"/>
    <property type="match status" value="1"/>
</dbReference>
<comment type="similarity">
    <text evidence="4 14">Belongs to the galactose-1-phosphate uridylyltransferase type 1 family.</text>
</comment>
<evidence type="ECO:0000256" key="13">
    <source>
        <dbReference type="NCBIfam" id="TIGR00209"/>
    </source>
</evidence>
<keyword evidence="7 14" id="KW-0808">Transferase</keyword>
<protein>
    <recommendedName>
        <fullName evidence="6 13">Galactose-1-phosphate uridylyltransferase</fullName>
        <ecNumber evidence="5 13">2.7.7.12</ecNumber>
    </recommendedName>
</protein>
<dbReference type="InterPro" id="IPR005850">
    <property type="entry name" value="GalP_Utransf_C"/>
</dbReference>
<dbReference type="InterPro" id="IPR005849">
    <property type="entry name" value="GalP_Utransf_N"/>
</dbReference>
<evidence type="ECO:0000256" key="12">
    <source>
        <dbReference type="ARBA" id="ARBA00023277"/>
    </source>
</evidence>
<dbReference type="PANTHER" id="PTHR11943">
    <property type="entry name" value="GALACTOSE-1-PHOSPHATE URIDYLYLTRANSFERASE"/>
    <property type="match status" value="1"/>
</dbReference>
<dbReference type="EMBL" id="CP089984">
    <property type="protein sequence ID" value="WXB18999.1"/>
    <property type="molecule type" value="Genomic_DNA"/>
</dbReference>
<accession>A0ABZ2M8Y7</accession>
<evidence type="ECO:0000256" key="7">
    <source>
        <dbReference type="ARBA" id="ARBA00022679"/>
    </source>
</evidence>
<evidence type="ECO:0000256" key="5">
    <source>
        <dbReference type="ARBA" id="ARBA00012384"/>
    </source>
</evidence>
<proteinExistence type="inferred from homology"/>
<dbReference type="Pfam" id="PF02744">
    <property type="entry name" value="GalP_UDP_tr_C"/>
    <property type="match status" value="1"/>
</dbReference>
<sequence>MTIPTNKTRTVLSDGRELIYFDDRPGIPRTAPDLRNLAPHRPQSEIRYDPVLDDWVIVAAHRQTRTNLPAASECPLCPTRGASLSEIPADDYHVVTFENRFPSLGGAYEGRGDIAGGGVRGAPGGLADDGAPSAAFQPIEPGVGRCEVVCFTSDHTSSFVRLSPERLHTVAAAWVDRTLHLSQVPGVEQVFIFENRGAEIGATLDHPHGQIYGYPFVTSRTSRALASAARWRDGHGSTSCLFCAIIADEREKRLRIVEETPSFIAFVPAAPRFPYELHVYPRRHVPDLPSLTAPELTELMSLQVDLLRRYERLFDKPIPYMACWHQAPVRVGRDLSHLSLQLMSPQRAPNVLKFFASSESGMHAYTMDVLPETIAARFRDVK</sequence>
<evidence type="ECO:0000256" key="9">
    <source>
        <dbReference type="ARBA" id="ARBA00022723"/>
    </source>
</evidence>
<name>A0ABZ2M8Y7_9BACT</name>
<evidence type="ECO:0000259" key="16">
    <source>
        <dbReference type="Pfam" id="PF02744"/>
    </source>
</evidence>
<feature type="domain" description="Galactose-1-phosphate uridyl transferase N-terminal" evidence="15">
    <location>
        <begin position="43"/>
        <end position="217"/>
    </location>
</feature>
<dbReference type="Gene3D" id="3.30.428.10">
    <property type="entry name" value="HIT-like"/>
    <property type="match status" value="2"/>
</dbReference>
<dbReference type="InterPro" id="IPR001937">
    <property type="entry name" value="GalP_UDPtransf1"/>
</dbReference>
<dbReference type="InterPro" id="IPR019779">
    <property type="entry name" value="GalP_UDPtransf1_His-AS"/>
</dbReference>
<evidence type="ECO:0000256" key="6">
    <source>
        <dbReference type="ARBA" id="ARBA00016340"/>
    </source>
</evidence>
<dbReference type="Proteomes" id="UP001370348">
    <property type="component" value="Chromosome"/>
</dbReference>
<dbReference type="SUPFAM" id="SSF54197">
    <property type="entry name" value="HIT-like"/>
    <property type="match status" value="2"/>
</dbReference>
<dbReference type="InterPro" id="IPR036265">
    <property type="entry name" value="HIT-like_sf"/>
</dbReference>
<dbReference type="EC" id="2.7.7.12" evidence="5 13"/>
<evidence type="ECO:0000256" key="4">
    <source>
        <dbReference type="ARBA" id="ARBA00010951"/>
    </source>
</evidence>